<reference evidence="1" key="1">
    <citation type="submission" date="2020-09" db="EMBL/GenBank/DDBJ databases">
        <title>Iningainema tapete sp. nov. (Scytonemataceae, Cyanobacteria) from greenhouses in central Florida (USA) produces two types of nodularin with biosynthetic potential for microcystin-LR and anabaenopeptins.</title>
        <authorList>
            <person name="Berthold D.E."/>
            <person name="Lefler F.W."/>
            <person name="Huang I.-S."/>
            <person name="Abdulla H."/>
            <person name="Zimba P.V."/>
            <person name="Laughinghouse H.D. IV."/>
        </authorList>
    </citation>
    <scope>NUCLEOTIDE SEQUENCE</scope>
    <source>
        <strain evidence="1">BLCCT55</strain>
    </source>
</reference>
<dbReference type="EMBL" id="JACXAE010000083">
    <property type="protein sequence ID" value="MBD2775595.1"/>
    <property type="molecule type" value="Genomic_DNA"/>
</dbReference>
<gene>
    <name evidence="1" type="ORF">ICL16_26945</name>
</gene>
<organism evidence="1 2">
    <name type="scientific">Iningainema tapete BLCC-T55</name>
    <dbReference type="NCBI Taxonomy" id="2748662"/>
    <lineage>
        <taxon>Bacteria</taxon>
        <taxon>Bacillati</taxon>
        <taxon>Cyanobacteriota</taxon>
        <taxon>Cyanophyceae</taxon>
        <taxon>Nostocales</taxon>
        <taxon>Scytonemataceae</taxon>
        <taxon>Iningainema tapete</taxon>
    </lineage>
</organism>
<accession>A0A8J6XFC8</accession>
<dbReference type="Proteomes" id="UP000629098">
    <property type="component" value="Unassembled WGS sequence"/>
</dbReference>
<protein>
    <submittedName>
        <fullName evidence="1">WYL domain-containing protein</fullName>
    </submittedName>
</protein>
<proteinExistence type="predicted"/>
<dbReference type="RefSeq" id="WP_190834342.1">
    <property type="nucleotide sequence ID" value="NZ_CAWPPI010000083.1"/>
</dbReference>
<evidence type="ECO:0000313" key="2">
    <source>
        <dbReference type="Proteomes" id="UP000629098"/>
    </source>
</evidence>
<name>A0A8J6XFC8_9CYAN</name>
<dbReference type="AlphaFoldDB" id="A0A8J6XFC8"/>
<sequence length="166" mass="19831">MLQQQPFCLSYRDAADRQWNYTVLHAKITFREKRQYLDCWCEESEGNQDLPALIHNWSLRLDRITEASVASIDRKWKNDLDKIEVVLHLQGGLAFSYERKPDDSDVIWLDTEPPIRQVKRMVSNTFWLMREILPYRSQCQVISPEGVRTRLKQELNSWRELYNLAD</sequence>
<evidence type="ECO:0000313" key="1">
    <source>
        <dbReference type="EMBL" id="MBD2775595.1"/>
    </source>
</evidence>
<comment type="caution">
    <text evidence="1">The sequence shown here is derived from an EMBL/GenBank/DDBJ whole genome shotgun (WGS) entry which is preliminary data.</text>
</comment>
<keyword evidence="2" id="KW-1185">Reference proteome</keyword>